<name>A0A368YTZ2_9HYPH</name>
<comment type="caution">
    <text evidence="2">The sequence shown here is derived from an EMBL/GenBank/DDBJ whole genome shotgun (WGS) entry which is preliminary data.</text>
</comment>
<dbReference type="EMBL" id="QPJM01000007">
    <property type="protein sequence ID" value="RCW82726.1"/>
    <property type="molecule type" value="Genomic_DNA"/>
</dbReference>
<evidence type="ECO:0000313" key="3">
    <source>
        <dbReference type="Proteomes" id="UP000253324"/>
    </source>
</evidence>
<feature type="transmembrane region" description="Helical" evidence="1">
    <location>
        <begin position="64"/>
        <end position="89"/>
    </location>
</feature>
<accession>A0A368YTZ2</accession>
<dbReference type="RefSeq" id="WP_114430591.1">
    <property type="nucleotide sequence ID" value="NZ_QPJM01000007.1"/>
</dbReference>
<feature type="transmembrane region" description="Helical" evidence="1">
    <location>
        <begin position="20"/>
        <end position="43"/>
    </location>
</feature>
<feature type="transmembrane region" description="Helical" evidence="1">
    <location>
        <begin position="260"/>
        <end position="282"/>
    </location>
</feature>
<keyword evidence="1" id="KW-1133">Transmembrane helix</keyword>
<sequence>MSPTDLQADIDPSLETTASAISWGPIFAGAVTAAAVTLLLTLLGSGFGLTMVSPWSSENPSVTTFAVSTAIWLIIVQWISAGVGGYLTGRLRTKWTGIHTNEVYFRDTAHGFVAWALATLFVAAVLGTAISSTIHTGVQAASNVASGAANAATSAAGSAANETSVSYFVDSLLRPASPASATPAGAADAAAEVSRILLNAATTGSLPPEDRTYLDQLVASRSGLSETDAKARVDAVLARADAAKNAAVEAADNARKAAAAAAFIGALSLLLGAFIASAAAALGGRQRDDDEGTYLSASGRTYIAQ</sequence>
<evidence type="ECO:0008006" key="4">
    <source>
        <dbReference type="Google" id="ProtNLM"/>
    </source>
</evidence>
<dbReference type="AlphaFoldDB" id="A0A368YTZ2"/>
<dbReference type="OrthoDB" id="7032238at2"/>
<organism evidence="2 3">
    <name type="scientific">Phyllobacterium bourgognense</name>
    <dbReference type="NCBI Taxonomy" id="314236"/>
    <lineage>
        <taxon>Bacteria</taxon>
        <taxon>Pseudomonadati</taxon>
        <taxon>Pseudomonadota</taxon>
        <taxon>Alphaproteobacteria</taxon>
        <taxon>Hyphomicrobiales</taxon>
        <taxon>Phyllobacteriaceae</taxon>
        <taxon>Phyllobacterium</taxon>
    </lineage>
</organism>
<evidence type="ECO:0000313" key="2">
    <source>
        <dbReference type="EMBL" id="RCW82726.1"/>
    </source>
</evidence>
<keyword evidence="3" id="KW-1185">Reference proteome</keyword>
<feature type="transmembrane region" description="Helical" evidence="1">
    <location>
        <begin position="109"/>
        <end position="130"/>
    </location>
</feature>
<reference evidence="2 3" key="1">
    <citation type="submission" date="2018-07" db="EMBL/GenBank/DDBJ databases">
        <title>Genomic Encyclopedia of Type Strains, Phase III (KMG-III): the genomes of soil and plant-associated and newly described type strains.</title>
        <authorList>
            <person name="Whitman W."/>
        </authorList>
    </citation>
    <scope>NUCLEOTIDE SEQUENCE [LARGE SCALE GENOMIC DNA]</scope>
    <source>
        <strain evidence="2 3">31-25a</strain>
    </source>
</reference>
<evidence type="ECO:0000256" key="1">
    <source>
        <dbReference type="SAM" id="Phobius"/>
    </source>
</evidence>
<proteinExistence type="predicted"/>
<protein>
    <recommendedName>
        <fullName evidence="4">Transmembrane protein</fullName>
    </recommendedName>
</protein>
<keyword evidence="1" id="KW-0472">Membrane</keyword>
<keyword evidence="1" id="KW-0812">Transmembrane</keyword>
<gene>
    <name evidence="2" type="ORF">C7476_107138</name>
</gene>
<dbReference type="Proteomes" id="UP000253324">
    <property type="component" value="Unassembled WGS sequence"/>
</dbReference>